<accession>A0A6C0CBD2</accession>
<dbReference type="AlphaFoldDB" id="A0A6C0CBD2"/>
<dbReference type="EMBL" id="MN739380">
    <property type="protein sequence ID" value="QHT01741.1"/>
    <property type="molecule type" value="Genomic_DNA"/>
</dbReference>
<name>A0A6C0CBD2_9ZZZZ</name>
<sequence length="110" mass="12909">MDSLEENNIHPNDLDKLCKTIEPLDKIHHIEIAKILKLSNIYLNENNNGIFVNLNKISITTYNSILSYINFVKKQETYINKDEKLKKDLETTYFKDNKDNISNIVSNVMY</sequence>
<protein>
    <recommendedName>
        <fullName evidence="2">NET domain-containing protein</fullName>
    </recommendedName>
</protein>
<evidence type="ECO:0000313" key="1">
    <source>
        <dbReference type="EMBL" id="QHT01741.1"/>
    </source>
</evidence>
<evidence type="ECO:0008006" key="2">
    <source>
        <dbReference type="Google" id="ProtNLM"/>
    </source>
</evidence>
<reference evidence="1" key="1">
    <citation type="journal article" date="2020" name="Nature">
        <title>Giant virus diversity and host interactions through global metagenomics.</title>
        <authorList>
            <person name="Schulz F."/>
            <person name="Roux S."/>
            <person name="Paez-Espino D."/>
            <person name="Jungbluth S."/>
            <person name="Walsh D.A."/>
            <person name="Denef V.J."/>
            <person name="McMahon K.D."/>
            <person name="Konstantinidis K.T."/>
            <person name="Eloe-Fadrosh E.A."/>
            <person name="Kyrpides N.C."/>
            <person name="Woyke T."/>
        </authorList>
    </citation>
    <scope>NUCLEOTIDE SEQUENCE</scope>
    <source>
        <strain evidence="1">GVMAG-M-3300020523-10</strain>
    </source>
</reference>
<proteinExistence type="predicted"/>
<organism evidence="1">
    <name type="scientific">viral metagenome</name>
    <dbReference type="NCBI Taxonomy" id="1070528"/>
    <lineage>
        <taxon>unclassified sequences</taxon>
        <taxon>metagenomes</taxon>
        <taxon>organismal metagenomes</taxon>
    </lineage>
</organism>